<proteinExistence type="predicted"/>
<dbReference type="EMBL" id="LR593886">
    <property type="protein sequence ID" value="VTR93173.1"/>
    <property type="molecule type" value="Genomic_DNA"/>
</dbReference>
<evidence type="ECO:0000313" key="2">
    <source>
        <dbReference type="Proteomes" id="UP000464178"/>
    </source>
</evidence>
<dbReference type="AlphaFoldDB" id="A0A6P2CWA1"/>
<name>A0A6P2CWA1_9BACT</name>
<dbReference type="KEGG" id="gms:SOIL9_45410"/>
<reference evidence="1 2" key="1">
    <citation type="submission" date="2019-05" db="EMBL/GenBank/DDBJ databases">
        <authorList>
            <consortium name="Science for Life Laboratories"/>
        </authorList>
    </citation>
    <scope>NUCLEOTIDE SEQUENCE [LARGE SCALE GENOMIC DNA]</scope>
    <source>
        <strain evidence="1">Soil9</strain>
    </source>
</reference>
<dbReference type="InterPro" id="IPR037181">
    <property type="entry name" value="SUFU_N"/>
</dbReference>
<sequence>MLDEDLFERTCQARDAFFRSLGEVEDLIWGPIVPPDARGPHWPARRQGWRRVFRGANALYLSEGLSDPFDNRPEPNQGFGLEVLVETPDSFPGPVPGGWPFRVAYELAQLAADYGQVRERLLEEPLLSTDLEAFAPEMQSLADSRGRFGVILGVPAPWVPPTVALPAGDILIVTVKVLTFDEYAHAWEHGAAGRRTLAERFAEQGTHHVSSLARPSVI</sequence>
<evidence type="ECO:0008006" key="3">
    <source>
        <dbReference type="Google" id="ProtNLM"/>
    </source>
</evidence>
<organism evidence="1 2">
    <name type="scientific">Gemmata massiliana</name>
    <dbReference type="NCBI Taxonomy" id="1210884"/>
    <lineage>
        <taxon>Bacteria</taxon>
        <taxon>Pseudomonadati</taxon>
        <taxon>Planctomycetota</taxon>
        <taxon>Planctomycetia</taxon>
        <taxon>Gemmatales</taxon>
        <taxon>Gemmataceae</taxon>
        <taxon>Gemmata</taxon>
    </lineage>
</organism>
<dbReference type="RefSeq" id="WP_162667946.1">
    <property type="nucleotide sequence ID" value="NZ_LR593886.1"/>
</dbReference>
<accession>A0A6P2CWA1</accession>
<protein>
    <recommendedName>
        <fullName evidence="3">Suppressor of fused-like domain-containing protein</fullName>
    </recommendedName>
</protein>
<keyword evidence="2" id="KW-1185">Reference proteome</keyword>
<dbReference type="Proteomes" id="UP000464178">
    <property type="component" value="Chromosome"/>
</dbReference>
<gene>
    <name evidence="1" type="ORF">SOIL9_45410</name>
</gene>
<evidence type="ECO:0000313" key="1">
    <source>
        <dbReference type="EMBL" id="VTR93173.1"/>
    </source>
</evidence>
<dbReference type="SUPFAM" id="SSF103359">
    <property type="entry name" value="Suppressor of Fused, N-terminal domain"/>
    <property type="match status" value="1"/>
</dbReference>